<evidence type="ECO:0000313" key="3">
    <source>
        <dbReference type="Proteomes" id="UP000054549"/>
    </source>
</evidence>
<keyword evidence="3" id="KW-1185">Reference proteome</keyword>
<dbReference type="GO" id="GO:0031624">
    <property type="term" value="F:ubiquitin conjugating enzyme binding"/>
    <property type="evidence" value="ECO:0007669"/>
    <property type="project" value="TreeGrafter"/>
</dbReference>
<gene>
    <name evidence="2" type="ORF">M378DRAFT_48981</name>
</gene>
<dbReference type="InParanoid" id="A0A0C2SAA3"/>
<dbReference type="PANTHER" id="PTHR46400">
    <property type="entry name" value="RING/U-BOX SUPERFAMILY PROTEIN"/>
    <property type="match status" value="1"/>
</dbReference>
<dbReference type="GO" id="GO:0016567">
    <property type="term" value="P:protein ubiquitination"/>
    <property type="evidence" value="ECO:0007669"/>
    <property type="project" value="InterPro"/>
</dbReference>
<evidence type="ECO:0000259" key="1">
    <source>
        <dbReference type="Pfam" id="PF17123"/>
    </source>
</evidence>
<sequence>QRDEDFDESYESLLSLAAAIGDAKPRSTPEDVISKLETGTYKDWVTPDSDKRCSICLDDYSAGDPVMKAGACSHWLHKDCLHV</sequence>
<reference evidence="2 3" key="1">
    <citation type="submission" date="2014-04" db="EMBL/GenBank/DDBJ databases">
        <title>Evolutionary Origins and Diversification of the Mycorrhizal Mutualists.</title>
        <authorList>
            <consortium name="DOE Joint Genome Institute"/>
            <consortium name="Mycorrhizal Genomics Consortium"/>
            <person name="Kohler A."/>
            <person name="Kuo A."/>
            <person name="Nagy L.G."/>
            <person name="Floudas D."/>
            <person name="Copeland A."/>
            <person name="Barry K.W."/>
            <person name="Cichocki N."/>
            <person name="Veneault-Fourrey C."/>
            <person name="LaButti K."/>
            <person name="Lindquist E.A."/>
            <person name="Lipzen A."/>
            <person name="Lundell T."/>
            <person name="Morin E."/>
            <person name="Murat C."/>
            <person name="Riley R."/>
            <person name="Ohm R."/>
            <person name="Sun H."/>
            <person name="Tunlid A."/>
            <person name="Henrissat B."/>
            <person name="Grigoriev I.V."/>
            <person name="Hibbett D.S."/>
            <person name="Martin F."/>
        </authorList>
    </citation>
    <scope>NUCLEOTIDE SEQUENCE [LARGE SCALE GENOMIC DNA]</scope>
    <source>
        <strain evidence="2 3">Koide BX008</strain>
    </source>
</reference>
<accession>A0A0C2SAA3</accession>
<name>A0A0C2SAA3_AMAMK</name>
<organism evidence="2 3">
    <name type="scientific">Amanita muscaria (strain Koide BX008)</name>
    <dbReference type="NCBI Taxonomy" id="946122"/>
    <lineage>
        <taxon>Eukaryota</taxon>
        <taxon>Fungi</taxon>
        <taxon>Dikarya</taxon>
        <taxon>Basidiomycota</taxon>
        <taxon>Agaricomycotina</taxon>
        <taxon>Agaricomycetes</taxon>
        <taxon>Agaricomycetidae</taxon>
        <taxon>Agaricales</taxon>
        <taxon>Pluteineae</taxon>
        <taxon>Amanitaceae</taxon>
        <taxon>Amanita</taxon>
    </lineage>
</organism>
<dbReference type="InterPro" id="IPR033276">
    <property type="entry name" value="BB"/>
</dbReference>
<proteinExistence type="predicted"/>
<dbReference type="OrthoDB" id="8062037at2759"/>
<dbReference type="AlphaFoldDB" id="A0A0C2SAA3"/>
<dbReference type="InterPro" id="IPR001841">
    <property type="entry name" value="Znf_RING"/>
</dbReference>
<protein>
    <recommendedName>
        <fullName evidence="1">RING-type domain-containing protein</fullName>
    </recommendedName>
</protein>
<dbReference type="SUPFAM" id="SSF57850">
    <property type="entry name" value="RING/U-box"/>
    <property type="match status" value="1"/>
</dbReference>
<dbReference type="InterPro" id="IPR013083">
    <property type="entry name" value="Znf_RING/FYVE/PHD"/>
</dbReference>
<feature type="non-terminal residue" evidence="2">
    <location>
        <position position="83"/>
    </location>
</feature>
<dbReference type="PANTHER" id="PTHR46400:SF5">
    <property type="entry name" value="RING-TYPE DOMAIN-CONTAINING PROTEIN"/>
    <property type="match status" value="1"/>
</dbReference>
<dbReference type="Gene3D" id="3.30.40.10">
    <property type="entry name" value="Zinc/RING finger domain, C3HC4 (zinc finger)"/>
    <property type="match status" value="1"/>
</dbReference>
<feature type="domain" description="RING-type" evidence="1">
    <location>
        <begin position="53"/>
        <end position="81"/>
    </location>
</feature>
<evidence type="ECO:0000313" key="2">
    <source>
        <dbReference type="EMBL" id="KIL59745.1"/>
    </source>
</evidence>
<dbReference type="EMBL" id="KN818310">
    <property type="protein sequence ID" value="KIL59745.1"/>
    <property type="molecule type" value="Genomic_DNA"/>
</dbReference>
<dbReference type="STRING" id="946122.A0A0C2SAA3"/>
<dbReference type="GO" id="GO:0046621">
    <property type="term" value="P:negative regulation of organ growth"/>
    <property type="evidence" value="ECO:0007669"/>
    <property type="project" value="InterPro"/>
</dbReference>
<feature type="non-terminal residue" evidence="2">
    <location>
        <position position="1"/>
    </location>
</feature>
<dbReference type="Pfam" id="PF17123">
    <property type="entry name" value="zf-RING_11"/>
    <property type="match status" value="1"/>
</dbReference>
<dbReference type="Proteomes" id="UP000054549">
    <property type="component" value="Unassembled WGS sequence"/>
</dbReference>
<dbReference type="GO" id="GO:0004842">
    <property type="term" value="F:ubiquitin-protein transferase activity"/>
    <property type="evidence" value="ECO:0007669"/>
    <property type="project" value="InterPro"/>
</dbReference>
<dbReference type="HOGENOM" id="CLU_013137_17_2_1"/>